<dbReference type="Pfam" id="PF26607">
    <property type="entry name" value="DUF8189"/>
    <property type="match status" value="1"/>
</dbReference>
<feature type="domain" description="PLL-like beta propeller" evidence="1">
    <location>
        <begin position="147"/>
        <end position="431"/>
    </location>
</feature>
<evidence type="ECO:0000313" key="2">
    <source>
        <dbReference type="EMBL" id="QXH39420.1"/>
    </source>
</evidence>
<dbReference type="RefSeq" id="WP_124347603.1">
    <property type="nucleotide sequence ID" value="NZ_CP027706.1"/>
</dbReference>
<proteinExistence type="predicted"/>
<reference evidence="2" key="1">
    <citation type="submission" date="2021-06" db="EMBL/GenBank/DDBJ databases">
        <title>Updating the genus Pseudomonas: Description of 43 new species and partition of the Pseudomonas putida group.</title>
        <authorList>
            <person name="Girard L."/>
            <person name="Lood C."/>
            <person name="Vandamme P."/>
            <person name="Rokni-Zadeh H."/>
            <person name="van Noort V."/>
            <person name="Hofte M."/>
            <person name="Lavigne R."/>
            <person name="De Mot R."/>
        </authorList>
    </citation>
    <scope>NUCLEOTIDE SEQUENCE</scope>
    <source>
        <strain evidence="2">CMR12a</strain>
    </source>
</reference>
<dbReference type="SUPFAM" id="SSF89372">
    <property type="entry name" value="Fucose-specific lectin"/>
    <property type="match status" value="1"/>
</dbReference>
<dbReference type="Gene3D" id="2.120.10.70">
    <property type="entry name" value="Fucose-specific lectin"/>
    <property type="match status" value="1"/>
</dbReference>
<keyword evidence="3" id="KW-1185">Reference proteome</keyword>
<dbReference type="EMBL" id="CP077074">
    <property type="protein sequence ID" value="QXH39420.1"/>
    <property type="molecule type" value="Genomic_DNA"/>
</dbReference>
<accession>A0ABX8MLS4</accession>
<dbReference type="Proteomes" id="UP000693952">
    <property type="component" value="Chromosome"/>
</dbReference>
<evidence type="ECO:0000313" key="3">
    <source>
        <dbReference type="Proteomes" id="UP000693952"/>
    </source>
</evidence>
<protein>
    <recommendedName>
        <fullName evidence="1">PLL-like beta propeller domain-containing protein</fullName>
    </recommendedName>
</protein>
<organism evidence="2 3">
    <name type="scientific">Pseudomonas sessilinigenes</name>
    <dbReference type="NCBI Taxonomy" id="658629"/>
    <lineage>
        <taxon>Bacteria</taxon>
        <taxon>Pseudomonadati</taxon>
        <taxon>Pseudomonadota</taxon>
        <taxon>Gammaproteobacteria</taxon>
        <taxon>Pseudomonadales</taxon>
        <taxon>Pseudomonadaceae</taxon>
        <taxon>Pseudomonas</taxon>
    </lineage>
</organism>
<evidence type="ECO:0000259" key="1">
    <source>
        <dbReference type="Pfam" id="PF26607"/>
    </source>
</evidence>
<dbReference type="InterPro" id="IPR058502">
    <property type="entry name" value="PLL-like_beta-prop"/>
</dbReference>
<name>A0ABX8MLS4_9PSED</name>
<gene>
    <name evidence="2" type="ORF">KSS89_24830</name>
</gene>
<sequence>MTTDVPSLIRLLQPLREQGMTAVQAANTVLAQFNTGSAGARLADAFGPQVSLVQALVQVYAPVTLPEMASILHQLYPDLGPVAVGKILLAPGVFPHTTAEQMQSALVSAGFSPAAVTQAIKELYPAPPVQEPFAAIATSMQGGNRGIELWVAGTPGQVWTLYQRTPGANWSAWEGPGFKNQPKPLMQLAAALQNNGNVLFAGLDGAGSVWTCGQGSPGGDWNAWSGPNVGAQPCAFEQLAASQQGGHRGVELWAAGADGQVWTLYQLTAGGAWSHWEGPGFKGQPTPLFKLAAAQQNNGNVMFWGLDREGRLWGIGQQSPGGDWGAWQGPGFVGQPEPFTAIAASEQLGNRGVELWGIGASGQLWTLYQTTAGGPWSRWEGPGFKQQPAPMKKVAAALQNTGCVLLWAVDNDNQLWQIAQGSPGGDWAGWTRTSPPPQG</sequence>